<feature type="region of interest" description="Disordered" evidence="1">
    <location>
        <begin position="641"/>
        <end position="667"/>
    </location>
</feature>
<dbReference type="PANTHER" id="PTHR12932">
    <property type="entry name" value="P25 ALPHA-RELATED"/>
    <property type="match status" value="1"/>
</dbReference>
<dbReference type="GO" id="GO:0015631">
    <property type="term" value="F:tubulin binding"/>
    <property type="evidence" value="ECO:0007669"/>
    <property type="project" value="InterPro"/>
</dbReference>
<dbReference type="EMBL" id="CAJVCH010569982">
    <property type="protein sequence ID" value="CAG7833694.1"/>
    <property type="molecule type" value="Genomic_DNA"/>
</dbReference>
<dbReference type="OrthoDB" id="548799at2759"/>
<dbReference type="GO" id="GO:0005874">
    <property type="term" value="C:microtubule"/>
    <property type="evidence" value="ECO:0007669"/>
    <property type="project" value="TreeGrafter"/>
</dbReference>
<dbReference type="AlphaFoldDB" id="A0A8J2LI99"/>
<name>A0A8J2LI99_9HEXA</name>
<accession>A0A8J2LI99</accession>
<proteinExistence type="predicted"/>
<dbReference type="PANTHER" id="PTHR12932:SF9">
    <property type="entry name" value="TUBULIN POLYMERIZATION-PROMOTING PROTEIN HOMOLOG"/>
    <property type="match status" value="1"/>
</dbReference>
<keyword evidence="3" id="KW-1185">Reference proteome</keyword>
<dbReference type="Pfam" id="PF05517">
    <property type="entry name" value="p25-alpha"/>
    <property type="match status" value="2"/>
</dbReference>
<evidence type="ECO:0000313" key="2">
    <source>
        <dbReference type="EMBL" id="CAG7833694.1"/>
    </source>
</evidence>
<protein>
    <submittedName>
        <fullName evidence="2">Uncharacterized protein</fullName>
    </submittedName>
</protein>
<feature type="region of interest" description="Disordered" evidence="1">
    <location>
        <begin position="1"/>
        <end position="43"/>
    </location>
</feature>
<reference evidence="2" key="1">
    <citation type="submission" date="2021-06" db="EMBL/GenBank/DDBJ databases">
        <authorList>
            <person name="Hodson N. C."/>
            <person name="Mongue J. A."/>
            <person name="Jaron S. K."/>
        </authorList>
    </citation>
    <scope>NUCLEOTIDE SEQUENCE</scope>
</reference>
<sequence>MESTSITAIKSSIPSKTNSSPTENRATSSGSKERKSRKSALSNADNYNSIYQEESSSFRTLRVIFNEFTKVRSEEKESGPRLSTRKSLNQDDTEDENKITLHGLETWFKLAEIFSTPVCKITSTDLRTIFARAEKQAINFKDFENLIESLCQFRKVHPSTIILRLQLASTKDLQKQVFQTTAPEGTVDRVVDAFILEADNFSEKYIDLSIDPYEEPICVGGVRGPARRSRGPDAKREEEKDLMSVAKNLMTKGVKTMSENPLMRNFIYFAKNGNYYSDGRSMELTQLIKWMKQAEIIDGTNITSMDIGYLFKRLYSLNWCIFVDDLNQFLFELSLWKNKDSNVFIQKLKTCRPPSSVSVSVISLTLPISMVELLKTTLNDFSEVFEDKRDQYEPSLVDTPFGHTPNSRNRHFKNSIDEDINKARSTFLEDLKKGKGGEAAVLINNSQDAKKSMDKDENNEVFSEEKRSGKDYLVKRWDDAYPIGGMETSHRGRIEVDLEKLLFGIERADDSSSDDEDTAKTKILKTKFILTNANPPQTMNPAIPLEEQFDKFKRFGDFRNEEGITIQNIELWFMLAGLIVNHGATVYTTKDVEENFHEFKVVRENGNMDFESFLKFLEQIGEIKGKHTNAKEIKDRLSRCGAPRIPQNTTIHHDNDKGGNQGPKYSTKHQSTVSKVAFDDVDDPTISPMFKARFYEYARFGEATVPSANTSPGISMLNSDKWFKQAKLHDKGLNLGDVDVLYKQLYPAKQRISMKEFLKLVDALSQTNKRQKMSQNEVLHVLVESGPPTISEIKSTHPSRFQSRTKL</sequence>
<dbReference type="Proteomes" id="UP000708208">
    <property type="component" value="Unassembled WGS sequence"/>
</dbReference>
<dbReference type="GO" id="GO:0001578">
    <property type="term" value="P:microtubule bundle formation"/>
    <property type="evidence" value="ECO:0007669"/>
    <property type="project" value="TreeGrafter"/>
</dbReference>
<evidence type="ECO:0000256" key="1">
    <source>
        <dbReference type="SAM" id="MobiDB-lite"/>
    </source>
</evidence>
<feature type="compositionally biased region" description="Polar residues" evidence="1">
    <location>
        <begin position="1"/>
        <end position="27"/>
    </location>
</feature>
<organism evidence="2 3">
    <name type="scientific">Allacma fusca</name>
    <dbReference type="NCBI Taxonomy" id="39272"/>
    <lineage>
        <taxon>Eukaryota</taxon>
        <taxon>Metazoa</taxon>
        <taxon>Ecdysozoa</taxon>
        <taxon>Arthropoda</taxon>
        <taxon>Hexapoda</taxon>
        <taxon>Collembola</taxon>
        <taxon>Symphypleona</taxon>
        <taxon>Sminthuridae</taxon>
        <taxon>Allacma</taxon>
    </lineage>
</organism>
<dbReference type="GO" id="GO:0032273">
    <property type="term" value="P:positive regulation of protein polymerization"/>
    <property type="evidence" value="ECO:0007669"/>
    <property type="project" value="TreeGrafter"/>
</dbReference>
<dbReference type="InterPro" id="IPR008907">
    <property type="entry name" value="TPP/p25"/>
</dbReference>
<gene>
    <name evidence="2" type="ORF">AFUS01_LOCUS43287</name>
</gene>
<evidence type="ECO:0000313" key="3">
    <source>
        <dbReference type="Proteomes" id="UP000708208"/>
    </source>
</evidence>
<comment type="caution">
    <text evidence="2">The sequence shown here is derived from an EMBL/GenBank/DDBJ whole genome shotgun (WGS) entry which is preliminary data.</text>
</comment>
<dbReference type="GO" id="GO:0046785">
    <property type="term" value="P:microtubule polymerization"/>
    <property type="evidence" value="ECO:0007669"/>
    <property type="project" value="InterPro"/>
</dbReference>